<dbReference type="EMBL" id="JAIVFQ010000016">
    <property type="protein sequence ID" value="MCC5600283.1"/>
    <property type="molecule type" value="Genomic_DNA"/>
</dbReference>
<dbReference type="Proteomes" id="UP001199525">
    <property type="component" value="Unassembled WGS sequence"/>
</dbReference>
<accession>A0ABS8I918</accession>
<proteinExistence type="predicted"/>
<keyword evidence="2" id="KW-1185">Reference proteome</keyword>
<protein>
    <recommendedName>
        <fullName evidence="3">Transposase</fullName>
    </recommendedName>
</protein>
<evidence type="ECO:0000313" key="2">
    <source>
        <dbReference type="Proteomes" id="UP001199525"/>
    </source>
</evidence>
<comment type="caution">
    <text evidence="1">The sequence shown here is derived from an EMBL/GenBank/DDBJ whole genome shotgun (WGS) entry which is preliminary data.</text>
</comment>
<gene>
    <name evidence="1" type="ORF">LC586_13870</name>
</gene>
<organism evidence="1 2">
    <name type="scientific">Nostoc favosum CHAB5714</name>
    <dbReference type="NCBI Taxonomy" id="2780399"/>
    <lineage>
        <taxon>Bacteria</taxon>
        <taxon>Bacillati</taxon>
        <taxon>Cyanobacteriota</taxon>
        <taxon>Cyanophyceae</taxon>
        <taxon>Nostocales</taxon>
        <taxon>Nostocaceae</taxon>
        <taxon>Nostoc</taxon>
        <taxon>Nostoc favosum</taxon>
    </lineage>
</organism>
<name>A0ABS8I918_9NOSO</name>
<sequence>MSKIATRIRFFNAIIASDRAWSSLPEGVCKQYWYSDFSREVFKPRKNVTFSTA</sequence>
<evidence type="ECO:0000313" key="1">
    <source>
        <dbReference type="EMBL" id="MCC5600283.1"/>
    </source>
</evidence>
<dbReference type="RefSeq" id="WP_229485363.1">
    <property type="nucleotide sequence ID" value="NZ_JAIVFQ010000016.1"/>
</dbReference>
<evidence type="ECO:0008006" key="3">
    <source>
        <dbReference type="Google" id="ProtNLM"/>
    </source>
</evidence>
<reference evidence="1 2" key="1">
    <citation type="journal article" date="2021" name="Microorganisms">
        <title>Genome Evolution of Filamentous Cyanobacterium Nostoc Species: From Facultative Symbiosis to Free Living.</title>
        <authorList>
            <person name="Huo D."/>
            <person name="Li H."/>
            <person name="Cai F."/>
            <person name="Guo X."/>
            <person name="Qiao Z."/>
            <person name="Wang W."/>
            <person name="Yu G."/>
            <person name="Li R."/>
        </authorList>
    </citation>
    <scope>NUCLEOTIDE SEQUENCE [LARGE SCALE GENOMIC DNA]</scope>
    <source>
        <strain evidence="1 2">CHAB 5714</strain>
    </source>
</reference>